<dbReference type="STRING" id="35752.SAMN05421541_12646"/>
<proteinExistence type="predicted"/>
<dbReference type="PIRSF" id="PIRSF010260">
    <property type="entry name" value="UCP010260"/>
    <property type="match status" value="1"/>
</dbReference>
<dbReference type="Pfam" id="PF09348">
    <property type="entry name" value="DUF1990"/>
    <property type="match status" value="1"/>
</dbReference>
<reference evidence="2 3" key="1">
    <citation type="submission" date="2016-10" db="EMBL/GenBank/DDBJ databases">
        <authorList>
            <person name="de Groot N.N."/>
        </authorList>
    </citation>
    <scope>NUCLEOTIDE SEQUENCE [LARGE SCALE GENOMIC DNA]</scope>
    <source>
        <strain evidence="2 3">DSM 43019</strain>
    </source>
</reference>
<accession>A0A1I2M5S0</accession>
<dbReference type="InterPro" id="IPR018960">
    <property type="entry name" value="DUF1990"/>
</dbReference>
<name>A0A1I2M5S0_9ACTN</name>
<dbReference type="EMBL" id="FONV01000026">
    <property type="protein sequence ID" value="SFF86169.1"/>
    <property type="molecule type" value="Genomic_DNA"/>
</dbReference>
<dbReference type="PANTHER" id="PTHR34202">
    <property type="entry name" value="UPF0548 PROTEIN"/>
    <property type="match status" value="1"/>
</dbReference>
<evidence type="ECO:0000313" key="3">
    <source>
        <dbReference type="Proteomes" id="UP000199645"/>
    </source>
</evidence>
<protein>
    <submittedName>
        <fullName evidence="2">Uncharacterized protein, UPF0548 family</fullName>
    </submittedName>
</protein>
<dbReference type="Proteomes" id="UP000199645">
    <property type="component" value="Unassembled WGS sequence"/>
</dbReference>
<gene>
    <name evidence="2" type="ORF">SAMN05421541_12646</name>
</gene>
<dbReference type="InterPro" id="IPR014457">
    <property type="entry name" value="UCP010260"/>
</dbReference>
<organism evidence="2 3">
    <name type="scientific">Actinoplanes philippinensis</name>
    <dbReference type="NCBI Taxonomy" id="35752"/>
    <lineage>
        <taxon>Bacteria</taxon>
        <taxon>Bacillati</taxon>
        <taxon>Actinomycetota</taxon>
        <taxon>Actinomycetes</taxon>
        <taxon>Micromonosporales</taxon>
        <taxon>Micromonosporaceae</taxon>
        <taxon>Actinoplanes</taxon>
    </lineage>
</organism>
<evidence type="ECO:0000313" key="2">
    <source>
        <dbReference type="EMBL" id="SFF86169.1"/>
    </source>
</evidence>
<sequence length="179" mass="19488">MARVHYGELVLLDGPFTYPEVGATRDARLPTGYRHVLRDVDVGAGRDVFARAAEALLTFGMHRGAGLAVGTRAPAVPGLPVVIRVGAGPLRLTAPCRVVYRIDQPDRQGFAYGTLDGHPERGEEAFVLHLTGTGRIRFRITAFSRPASALARLGGPLTTLAQEFATQRYLRSMRRLSRP</sequence>
<dbReference type="OrthoDB" id="120660at2"/>
<evidence type="ECO:0000259" key="1">
    <source>
        <dbReference type="Pfam" id="PF09348"/>
    </source>
</evidence>
<dbReference type="AlphaFoldDB" id="A0A1I2M5S0"/>
<dbReference type="PANTHER" id="PTHR34202:SF1">
    <property type="entry name" value="UPF0548 PROTEIN"/>
    <property type="match status" value="1"/>
</dbReference>
<keyword evidence="3" id="KW-1185">Reference proteome</keyword>
<feature type="domain" description="DUF1990" evidence="1">
    <location>
        <begin position="17"/>
        <end position="171"/>
    </location>
</feature>